<dbReference type="Proteomes" id="UP000228700">
    <property type="component" value="Unassembled WGS sequence"/>
</dbReference>
<accession>A0A2M8LCW9</accession>
<keyword evidence="3" id="KW-0489">Methyltransferase</keyword>
<dbReference type="InterPro" id="IPR002052">
    <property type="entry name" value="DNA_methylase_N6_adenine_CS"/>
</dbReference>
<evidence type="ECO:0000256" key="1">
    <source>
        <dbReference type="ARBA" id="ARBA00022490"/>
    </source>
</evidence>
<dbReference type="EMBL" id="PFEQ01000001">
    <property type="protein sequence ID" value="PJE74473.1"/>
    <property type="molecule type" value="Genomic_DNA"/>
</dbReference>
<evidence type="ECO:0000313" key="7">
    <source>
        <dbReference type="EMBL" id="PJE74473.1"/>
    </source>
</evidence>
<keyword evidence="1" id="KW-0963">Cytoplasm</keyword>
<evidence type="ECO:0000313" key="8">
    <source>
        <dbReference type="Proteomes" id="UP000228700"/>
    </source>
</evidence>
<dbReference type="PANTHER" id="PTHR47816">
    <property type="entry name" value="RIBOSOMAL RNA SMALL SUBUNIT METHYLTRANSFERASE C"/>
    <property type="match status" value="1"/>
</dbReference>
<evidence type="ECO:0000256" key="3">
    <source>
        <dbReference type="ARBA" id="ARBA00022603"/>
    </source>
</evidence>
<dbReference type="SUPFAM" id="SSF53335">
    <property type="entry name" value="S-adenosyl-L-methionine-dependent methyltransferases"/>
    <property type="match status" value="1"/>
</dbReference>
<name>A0A2M8LCW9_9BACT</name>
<evidence type="ECO:0000256" key="4">
    <source>
        <dbReference type="ARBA" id="ARBA00022679"/>
    </source>
</evidence>
<dbReference type="PANTHER" id="PTHR47816:SF4">
    <property type="entry name" value="RIBOSOMAL RNA SMALL SUBUNIT METHYLTRANSFERASE C"/>
    <property type="match status" value="1"/>
</dbReference>
<dbReference type="InterPro" id="IPR029063">
    <property type="entry name" value="SAM-dependent_MTases_sf"/>
</dbReference>
<dbReference type="AlphaFoldDB" id="A0A2M8LCW9"/>
<feature type="domain" description="Methyltransferase small N-terminal" evidence="6">
    <location>
        <begin position="57"/>
        <end position="142"/>
    </location>
</feature>
<dbReference type="InterPro" id="IPR013675">
    <property type="entry name" value="Mtase_sm_N"/>
</dbReference>
<dbReference type="InterPro" id="IPR046977">
    <property type="entry name" value="RsmC/RlmG"/>
</dbReference>
<dbReference type="InterPro" id="IPR007848">
    <property type="entry name" value="Small_mtfrase_dom"/>
</dbReference>
<keyword evidence="4" id="KW-0808">Transferase</keyword>
<keyword evidence="2" id="KW-0698">rRNA processing</keyword>
<organism evidence="7 8">
    <name type="scientific">Candidatus Taylorbacteria bacterium CG10_big_fil_rev_8_21_14_0_10_41_48</name>
    <dbReference type="NCBI Taxonomy" id="1975024"/>
    <lineage>
        <taxon>Bacteria</taxon>
        <taxon>Candidatus Tayloriibacteriota</taxon>
    </lineage>
</organism>
<feature type="domain" description="Methyltransferase small" evidence="5">
    <location>
        <begin position="154"/>
        <end position="318"/>
    </location>
</feature>
<evidence type="ECO:0000259" key="5">
    <source>
        <dbReference type="Pfam" id="PF05175"/>
    </source>
</evidence>
<evidence type="ECO:0000256" key="2">
    <source>
        <dbReference type="ARBA" id="ARBA00022552"/>
    </source>
</evidence>
<gene>
    <name evidence="7" type="ORF">COV01_00335</name>
</gene>
<dbReference type="GO" id="GO:0008990">
    <property type="term" value="F:rRNA (guanine-N2-)-methyltransferase activity"/>
    <property type="evidence" value="ECO:0007669"/>
    <property type="project" value="InterPro"/>
</dbReference>
<protein>
    <recommendedName>
        <fullName evidence="9">Methyltransferase small domain-containing protein</fullName>
    </recommendedName>
</protein>
<evidence type="ECO:0000259" key="6">
    <source>
        <dbReference type="Pfam" id="PF08468"/>
    </source>
</evidence>
<proteinExistence type="predicted"/>
<dbReference type="CDD" id="cd02440">
    <property type="entry name" value="AdoMet_MTases"/>
    <property type="match status" value="1"/>
</dbReference>
<sequence length="321" mass="35074">MVVENLPQKLWERHRSTLGIENPLVIDSEQALFDAQARLNLAQDKRTTNERGSTLPLIKAALVYLPKSKPLIDMTLALVSGMVEKDGDILLVGGNDAGIRSANELFEKNIGPIDQKIVGNHSAMYVGKNQALGAGKTLSDFLSYQSVTYETIDIEVANLPGVFSGGKLDAGTRLLLDTIPYDRKKILDIGCGTGMIGVIYKNKSPESDVTMCDASPIAIEATKKTVEKNKIDAKVFTSDVFSNVTDEYDLILCNPPFHKGVGTDYSFIEIFARDAKKHLTKDGKIYLVCNSFLAYEKKLELSGLSVSVAIDNTAFKVLLAH</sequence>
<dbReference type="PROSITE" id="PS00092">
    <property type="entry name" value="N6_MTASE"/>
    <property type="match status" value="1"/>
</dbReference>
<dbReference type="Pfam" id="PF08468">
    <property type="entry name" value="MTS_N"/>
    <property type="match status" value="1"/>
</dbReference>
<dbReference type="GO" id="GO:0003676">
    <property type="term" value="F:nucleic acid binding"/>
    <property type="evidence" value="ECO:0007669"/>
    <property type="project" value="InterPro"/>
</dbReference>
<comment type="caution">
    <text evidence="7">The sequence shown here is derived from an EMBL/GenBank/DDBJ whole genome shotgun (WGS) entry which is preliminary data.</text>
</comment>
<evidence type="ECO:0008006" key="9">
    <source>
        <dbReference type="Google" id="ProtNLM"/>
    </source>
</evidence>
<dbReference type="Pfam" id="PF05175">
    <property type="entry name" value="MTS"/>
    <property type="match status" value="1"/>
</dbReference>
<reference evidence="8" key="1">
    <citation type="submission" date="2017-09" db="EMBL/GenBank/DDBJ databases">
        <title>Depth-based differentiation of microbial function through sediment-hosted aquifers and enrichment of novel symbionts in the deep terrestrial subsurface.</title>
        <authorList>
            <person name="Probst A.J."/>
            <person name="Ladd B."/>
            <person name="Jarett J.K."/>
            <person name="Geller-Mcgrath D.E."/>
            <person name="Sieber C.M.K."/>
            <person name="Emerson J.B."/>
            <person name="Anantharaman K."/>
            <person name="Thomas B.C."/>
            <person name="Malmstrom R."/>
            <person name="Stieglmeier M."/>
            <person name="Klingl A."/>
            <person name="Woyke T."/>
            <person name="Ryan C.M."/>
            <person name="Banfield J.F."/>
        </authorList>
    </citation>
    <scope>NUCLEOTIDE SEQUENCE [LARGE SCALE GENOMIC DNA]</scope>
</reference>
<dbReference type="Gene3D" id="3.40.50.150">
    <property type="entry name" value="Vaccinia Virus protein VP39"/>
    <property type="match status" value="2"/>
</dbReference>